<dbReference type="EMBL" id="DS027054">
    <property type="protein sequence ID" value="EAW10585.1"/>
    <property type="molecule type" value="Genomic_DNA"/>
</dbReference>
<keyword evidence="5" id="KW-1185">Reference proteome</keyword>
<sequence length="218" mass="25256">MSVTMRGATRLSPILARHRRIHTGKRPYICQEPACERSFCRKTTLTKHQHRSHPPGTMTRPPSEDAVSEQSYQTPVTAPVSSDQYLLTQQPYYHQPSTPSQDFYPQQTIPMTHIPVHDTPPIVAHTIPVTSALDLQHAQQQYMQQFMQQQQQQQHQQRFDPTRQGYIPPEYQQQTFVPQPIVEGHPMMASYNPNFQYKQPTRILNQPEGTDWRFLGVG</sequence>
<dbReference type="GeneID" id="4703934"/>
<dbReference type="PROSITE" id="PS50157">
    <property type="entry name" value="ZINC_FINGER_C2H2_2"/>
    <property type="match status" value="1"/>
</dbReference>
<evidence type="ECO:0000256" key="1">
    <source>
        <dbReference type="PROSITE-ProRule" id="PRU00042"/>
    </source>
</evidence>
<dbReference type="SUPFAM" id="SSF57667">
    <property type="entry name" value="beta-beta-alpha zinc fingers"/>
    <property type="match status" value="1"/>
</dbReference>
<feature type="domain" description="C2H2-type" evidence="3">
    <location>
        <begin position="28"/>
        <end position="53"/>
    </location>
</feature>
<keyword evidence="1" id="KW-0479">Metal-binding</keyword>
<proteinExistence type="predicted"/>
<dbReference type="eggNOG" id="KOG1721">
    <property type="taxonomic scope" value="Eukaryota"/>
</dbReference>
<evidence type="ECO:0000313" key="5">
    <source>
        <dbReference type="Proteomes" id="UP000006701"/>
    </source>
</evidence>
<evidence type="ECO:0000313" key="4">
    <source>
        <dbReference type="EMBL" id="EAW10585.1"/>
    </source>
</evidence>
<keyword evidence="1" id="KW-0862">Zinc</keyword>
<feature type="region of interest" description="Disordered" evidence="2">
    <location>
        <begin position="45"/>
        <end position="78"/>
    </location>
</feature>
<dbReference type="RefSeq" id="XP_001272011.1">
    <property type="nucleotide sequence ID" value="XM_001272010.1"/>
</dbReference>
<dbReference type="KEGG" id="act:ACLA_050570"/>
<dbReference type="HOGENOM" id="CLU_079429_0_0_1"/>
<accession>A1CI80</accession>
<dbReference type="OrthoDB" id="3437960at2759"/>
<protein>
    <submittedName>
        <fullName evidence="4">C2H2 finger domain protein, putative</fullName>
    </submittedName>
</protein>
<evidence type="ECO:0000256" key="2">
    <source>
        <dbReference type="SAM" id="MobiDB-lite"/>
    </source>
</evidence>
<dbReference type="AlphaFoldDB" id="A1CI80"/>
<dbReference type="InterPro" id="IPR013087">
    <property type="entry name" value="Znf_C2H2_type"/>
</dbReference>
<keyword evidence="1" id="KW-0863">Zinc-finger</keyword>
<dbReference type="Proteomes" id="UP000006701">
    <property type="component" value="Unassembled WGS sequence"/>
</dbReference>
<organism evidence="4 5">
    <name type="scientific">Aspergillus clavatus (strain ATCC 1007 / CBS 513.65 / DSM 816 / NCTC 3887 / NRRL 1 / QM 1276 / 107)</name>
    <dbReference type="NCBI Taxonomy" id="344612"/>
    <lineage>
        <taxon>Eukaryota</taxon>
        <taxon>Fungi</taxon>
        <taxon>Dikarya</taxon>
        <taxon>Ascomycota</taxon>
        <taxon>Pezizomycotina</taxon>
        <taxon>Eurotiomycetes</taxon>
        <taxon>Eurotiomycetidae</taxon>
        <taxon>Eurotiales</taxon>
        <taxon>Aspergillaceae</taxon>
        <taxon>Aspergillus</taxon>
        <taxon>Aspergillus subgen. Fumigati</taxon>
    </lineage>
</organism>
<feature type="compositionally biased region" description="Polar residues" evidence="2">
    <location>
        <begin position="68"/>
        <end position="78"/>
    </location>
</feature>
<dbReference type="PROSITE" id="PS00028">
    <property type="entry name" value="ZINC_FINGER_C2H2_1"/>
    <property type="match status" value="1"/>
</dbReference>
<dbReference type="STRING" id="344612.A1CI80"/>
<reference evidence="4 5" key="1">
    <citation type="journal article" date="2008" name="PLoS Genet.">
        <title>Genomic islands in the pathogenic filamentous fungus Aspergillus fumigatus.</title>
        <authorList>
            <person name="Fedorova N.D."/>
            <person name="Khaldi N."/>
            <person name="Joardar V.S."/>
            <person name="Maiti R."/>
            <person name="Amedeo P."/>
            <person name="Anderson M.J."/>
            <person name="Crabtree J."/>
            <person name="Silva J.C."/>
            <person name="Badger J.H."/>
            <person name="Albarraq A."/>
            <person name="Angiuoli S."/>
            <person name="Bussey H."/>
            <person name="Bowyer P."/>
            <person name="Cotty P.J."/>
            <person name="Dyer P.S."/>
            <person name="Egan A."/>
            <person name="Galens K."/>
            <person name="Fraser-Liggett C.M."/>
            <person name="Haas B.J."/>
            <person name="Inman J.M."/>
            <person name="Kent R."/>
            <person name="Lemieux S."/>
            <person name="Malavazi I."/>
            <person name="Orvis J."/>
            <person name="Roemer T."/>
            <person name="Ronning C.M."/>
            <person name="Sundaram J.P."/>
            <person name="Sutton G."/>
            <person name="Turner G."/>
            <person name="Venter J.C."/>
            <person name="White O.R."/>
            <person name="Whitty B.R."/>
            <person name="Youngman P."/>
            <person name="Wolfe K.H."/>
            <person name="Goldman G.H."/>
            <person name="Wortman J.R."/>
            <person name="Jiang B."/>
            <person name="Denning D.W."/>
            <person name="Nierman W.C."/>
        </authorList>
    </citation>
    <scope>NUCLEOTIDE SEQUENCE [LARGE SCALE GENOMIC DNA]</scope>
    <source>
        <strain evidence="5">ATCC 1007 / CBS 513.65 / DSM 816 / NCTC 3887 / NRRL 1</strain>
    </source>
</reference>
<dbReference type="VEuPathDB" id="FungiDB:ACLA_050570"/>
<gene>
    <name evidence="4" type="ORF">ACLA_050570</name>
</gene>
<name>A1CI80_ASPCL</name>
<evidence type="ECO:0000259" key="3">
    <source>
        <dbReference type="PROSITE" id="PS50157"/>
    </source>
</evidence>
<dbReference type="OMA" id="TIPMTHI"/>
<dbReference type="InterPro" id="IPR036236">
    <property type="entry name" value="Znf_C2H2_sf"/>
</dbReference>
<dbReference type="GO" id="GO:0008270">
    <property type="term" value="F:zinc ion binding"/>
    <property type="evidence" value="ECO:0007669"/>
    <property type="project" value="UniProtKB-KW"/>
</dbReference>
<dbReference type="Gene3D" id="3.30.160.60">
    <property type="entry name" value="Classic Zinc Finger"/>
    <property type="match status" value="1"/>
</dbReference>